<dbReference type="GO" id="GO:0003735">
    <property type="term" value="F:structural constituent of ribosome"/>
    <property type="evidence" value="ECO:0007669"/>
    <property type="project" value="InterPro"/>
</dbReference>
<dbReference type="InterPro" id="IPR011332">
    <property type="entry name" value="Ribosomal_zn-bd"/>
</dbReference>
<proteinExistence type="inferred from homology"/>
<keyword evidence="2 5" id="KW-0862">Zinc</keyword>
<feature type="binding site" evidence="5">
    <location>
        <position position="20"/>
    </location>
    <ligand>
        <name>Zn(2+)</name>
        <dbReference type="ChEBI" id="CHEBI:29105"/>
    </ligand>
</feature>
<organism evidence="6 7">
    <name type="scientific">Candidatus Iainarchaeum sp</name>
    <dbReference type="NCBI Taxonomy" id="3101447"/>
    <lineage>
        <taxon>Archaea</taxon>
        <taxon>Candidatus Iainarchaeota</taxon>
        <taxon>Candidatus Iainarchaeia</taxon>
        <taxon>Candidatus Iainarchaeales</taxon>
        <taxon>Candidatus Iainarchaeaceae</taxon>
        <taxon>Candidatus Iainarchaeum</taxon>
    </lineage>
</organism>
<dbReference type="HAMAP" id="MF_00371">
    <property type="entry name" value="Ribosomal_eS27"/>
    <property type="match status" value="1"/>
</dbReference>
<dbReference type="AlphaFoldDB" id="A0A8T4KWR5"/>
<keyword evidence="5" id="KW-0479">Metal-binding</keyword>
<dbReference type="InterPro" id="IPR023407">
    <property type="entry name" value="Ribosomal_eS27_Zn-bd_dom_sf"/>
</dbReference>
<comment type="caution">
    <text evidence="6">The sequence shown here is derived from an EMBL/GenBank/DDBJ whole genome shotgun (WGS) entry which is preliminary data.</text>
</comment>
<evidence type="ECO:0000256" key="4">
    <source>
        <dbReference type="ARBA" id="ARBA00023274"/>
    </source>
</evidence>
<feature type="binding site" evidence="5">
    <location>
        <position position="23"/>
    </location>
    <ligand>
        <name>Zn(2+)</name>
        <dbReference type="ChEBI" id="CHEBI:29105"/>
    </ligand>
</feature>
<feature type="binding site" evidence="5">
    <location>
        <position position="42"/>
    </location>
    <ligand>
        <name>Zn(2+)</name>
        <dbReference type="ChEBI" id="CHEBI:29105"/>
    </ligand>
</feature>
<keyword evidence="3 5" id="KW-0689">Ribosomal protein</keyword>
<reference evidence="6" key="2">
    <citation type="submission" date="2021-05" db="EMBL/GenBank/DDBJ databases">
        <title>Protein family content uncovers lineage relationships and bacterial pathway maintenance mechanisms in DPANN archaea.</title>
        <authorList>
            <person name="Castelle C.J."/>
            <person name="Meheust R."/>
            <person name="Jaffe A.L."/>
            <person name="Seitz K."/>
            <person name="Gong X."/>
            <person name="Baker B.J."/>
            <person name="Banfield J.F."/>
        </authorList>
    </citation>
    <scope>NUCLEOTIDE SEQUENCE</scope>
    <source>
        <strain evidence="6">RIFCSPHIGHO2_01_FULL_AR10_44_11</strain>
    </source>
</reference>
<evidence type="ECO:0000313" key="6">
    <source>
        <dbReference type="EMBL" id="MBS3057589.1"/>
    </source>
</evidence>
<feature type="binding site" evidence="5">
    <location>
        <position position="39"/>
    </location>
    <ligand>
        <name>Zn(2+)</name>
        <dbReference type="ChEBI" id="CHEBI:29105"/>
    </ligand>
</feature>
<dbReference type="EMBL" id="JAGVWD010000044">
    <property type="protein sequence ID" value="MBS3057589.1"/>
    <property type="molecule type" value="Genomic_DNA"/>
</dbReference>
<dbReference type="GO" id="GO:0008270">
    <property type="term" value="F:zinc ion binding"/>
    <property type="evidence" value="ECO:0007669"/>
    <property type="project" value="UniProtKB-UniRule"/>
</dbReference>
<gene>
    <name evidence="5" type="primary">rps27e</name>
    <name evidence="6" type="ORF">J4415_03075</name>
</gene>
<comment type="similarity">
    <text evidence="1 5">Belongs to the eukaryotic ribosomal protein eS27 family.</text>
</comment>
<dbReference type="Pfam" id="PF01667">
    <property type="entry name" value="Ribosomal_S27e"/>
    <property type="match status" value="1"/>
</dbReference>
<feature type="zinc finger region" description="C4-type" evidence="5">
    <location>
        <begin position="20"/>
        <end position="42"/>
    </location>
</feature>
<reference evidence="6" key="1">
    <citation type="submission" date="2021-03" db="EMBL/GenBank/DDBJ databases">
        <authorList>
            <person name="Jaffe A."/>
        </authorList>
    </citation>
    <scope>NUCLEOTIDE SEQUENCE</scope>
    <source>
        <strain evidence="6">RIFCSPHIGHO2_01_FULL_AR10_44_11</strain>
    </source>
</reference>
<evidence type="ECO:0000256" key="3">
    <source>
        <dbReference type="ARBA" id="ARBA00022980"/>
    </source>
</evidence>
<dbReference type="InterPro" id="IPR000592">
    <property type="entry name" value="Ribosomal_eS27"/>
</dbReference>
<dbReference type="GO" id="GO:1990904">
    <property type="term" value="C:ribonucleoprotein complex"/>
    <property type="evidence" value="ECO:0007669"/>
    <property type="project" value="UniProtKB-KW"/>
</dbReference>
<evidence type="ECO:0000256" key="1">
    <source>
        <dbReference type="ARBA" id="ARBA00010919"/>
    </source>
</evidence>
<comment type="subunit">
    <text evidence="5">Part of the 30S ribosomal subunit.</text>
</comment>
<dbReference type="Proteomes" id="UP000677687">
    <property type="component" value="Unassembled WGS sequence"/>
</dbReference>
<evidence type="ECO:0000256" key="2">
    <source>
        <dbReference type="ARBA" id="ARBA00022833"/>
    </source>
</evidence>
<name>A0A8T4KWR5_9ARCH</name>
<dbReference type="SUPFAM" id="SSF57829">
    <property type="entry name" value="Zn-binding ribosomal proteins"/>
    <property type="match status" value="1"/>
</dbReference>
<dbReference type="Gene3D" id="2.20.25.100">
    <property type="entry name" value="Zn-binding ribosomal proteins"/>
    <property type="match status" value="1"/>
</dbReference>
<evidence type="ECO:0000256" key="5">
    <source>
        <dbReference type="HAMAP-Rule" id="MF_00371"/>
    </source>
</evidence>
<dbReference type="GO" id="GO:0006412">
    <property type="term" value="P:translation"/>
    <property type="evidence" value="ECO:0007669"/>
    <property type="project" value="UniProtKB-UniRule"/>
</dbReference>
<comment type="cofactor">
    <cofactor evidence="5">
        <name>Zn(2+)</name>
        <dbReference type="ChEBI" id="CHEBI:29105"/>
    </cofactor>
    <text evidence="5">Binds 1 zinc ion per subunit.</text>
</comment>
<keyword evidence="4 5" id="KW-0687">Ribonucleoprotein</keyword>
<evidence type="ECO:0000313" key="7">
    <source>
        <dbReference type="Proteomes" id="UP000677687"/>
    </source>
</evidence>
<protein>
    <recommendedName>
        <fullName evidence="5">Small ribosomal subunit protein eS27</fullName>
    </recommendedName>
</protein>
<keyword evidence="5" id="KW-0863">Zinc-finger</keyword>
<dbReference type="GO" id="GO:0005840">
    <property type="term" value="C:ribosome"/>
    <property type="evidence" value="ECO:0007669"/>
    <property type="project" value="UniProtKB-KW"/>
</dbReference>
<accession>A0A8T4KWR5</accession>
<sequence>MSRKTELAPKAGNKFIRVKCPSCSNEQTVYSLASTPVKCIVCNHELAETGAGKIRLKIKPVRAFE</sequence>